<reference evidence="4 5" key="1">
    <citation type="submission" date="2015-12" db="EMBL/GenBank/DDBJ databases">
        <title>Genome sequence of the marine Rhodobacteraceae strain O3.65, Candidatus Tritonibacter horizontis.</title>
        <authorList>
            <person name="Poehlein A."/>
            <person name="Giebel H.A."/>
            <person name="Voget S."/>
            <person name="Brinkhoff T."/>
        </authorList>
    </citation>
    <scope>NUCLEOTIDE SEQUENCE [LARGE SCALE GENOMIC DNA]</scope>
    <source>
        <strain evidence="4 5">O3.65</strain>
    </source>
</reference>
<dbReference type="GO" id="GO:0005737">
    <property type="term" value="C:cytoplasm"/>
    <property type="evidence" value="ECO:0007669"/>
    <property type="project" value="TreeGrafter"/>
</dbReference>
<dbReference type="InterPro" id="IPR043129">
    <property type="entry name" value="ATPase_NBD"/>
</dbReference>
<name>A0A132BUU0_9RHOB</name>
<dbReference type="GO" id="GO:0004370">
    <property type="term" value="F:glycerol kinase activity"/>
    <property type="evidence" value="ECO:0007669"/>
    <property type="project" value="UniProtKB-EC"/>
</dbReference>
<proteinExistence type="predicted"/>
<keyword evidence="5" id="KW-1185">Reference proteome</keyword>
<dbReference type="PANTHER" id="PTHR43435">
    <property type="entry name" value="RIBULOKINASE"/>
    <property type="match status" value="1"/>
</dbReference>
<gene>
    <name evidence="4" type="primary">glpK_2</name>
    <name evidence="4" type="ORF">TRIHO_35540</name>
</gene>
<evidence type="ECO:0000256" key="2">
    <source>
        <dbReference type="ARBA" id="ARBA00022777"/>
    </source>
</evidence>
<keyword evidence="2 4" id="KW-0418">Kinase</keyword>
<evidence type="ECO:0000313" key="4">
    <source>
        <dbReference type="EMBL" id="KUP91597.1"/>
    </source>
</evidence>
<protein>
    <submittedName>
        <fullName evidence="4">Glycerol kinase</fullName>
        <ecNumber evidence="4">2.7.1.30</ecNumber>
    </submittedName>
</protein>
<comment type="caution">
    <text evidence="4">The sequence shown here is derived from an EMBL/GenBank/DDBJ whole genome shotgun (WGS) entry which is preliminary data.</text>
</comment>
<dbReference type="EMBL" id="LPUY01000093">
    <property type="protein sequence ID" value="KUP91597.1"/>
    <property type="molecule type" value="Genomic_DNA"/>
</dbReference>
<dbReference type="PANTHER" id="PTHR43435:SF4">
    <property type="entry name" value="FGGY CARBOHYDRATE KINASE DOMAIN-CONTAINING PROTEIN"/>
    <property type="match status" value="1"/>
</dbReference>
<evidence type="ECO:0000313" key="5">
    <source>
        <dbReference type="Proteomes" id="UP000068382"/>
    </source>
</evidence>
<evidence type="ECO:0000259" key="3">
    <source>
        <dbReference type="Pfam" id="PF00370"/>
    </source>
</evidence>
<feature type="domain" description="Carbohydrate kinase FGGY N-terminal" evidence="3">
    <location>
        <begin position="3"/>
        <end position="154"/>
    </location>
</feature>
<dbReference type="Pfam" id="PF00370">
    <property type="entry name" value="FGGY_N"/>
    <property type="match status" value="1"/>
</dbReference>
<sequence length="167" mass="16942">MHFIGIDVGTGSARAGVFDGSGRLCGAGSAALVTHRPATGFAQQESGAIWAAVCAAVRAALAASGVSADSVGGLGFDATCSLVVSGADGAPASVDPDDMPGQDVILWMDHRAIDDAEAINAIGGTPLAHVGGCISPEMELPKLRWLKRERPARAGTMISSLRSVFRI</sequence>
<organism evidence="4 5">
    <name type="scientific">Tritonibacter horizontis</name>
    <dbReference type="NCBI Taxonomy" id="1768241"/>
    <lineage>
        <taxon>Bacteria</taxon>
        <taxon>Pseudomonadati</taxon>
        <taxon>Pseudomonadota</taxon>
        <taxon>Alphaproteobacteria</taxon>
        <taxon>Rhodobacterales</taxon>
        <taxon>Paracoccaceae</taxon>
        <taxon>Tritonibacter</taxon>
    </lineage>
</organism>
<dbReference type="AlphaFoldDB" id="A0A132BUU0"/>
<dbReference type="Proteomes" id="UP000068382">
    <property type="component" value="Unassembled WGS sequence"/>
</dbReference>
<accession>A0A132BUU0</accession>
<keyword evidence="1 4" id="KW-0808">Transferase</keyword>
<dbReference type="PATRIC" id="fig|1768241.3.peg.3710"/>
<evidence type="ECO:0000256" key="1">
    <source>
        <dbReference type="ARBA" id="ARBA00022679"/>
    </source>
</evidence>
<dbReference type="Gene3D" id="3.30.420.40">
    <property type="match status" value="1"/>
</dbReference>
<dbReference type="GO" id="GO:0019150">
    <property type="term" value="F:D-ribulokinase activity"/>
    <property type="evidence" value="ECO:0007669"/>
    <property type="project" value="TreeGrafter"/>
</dbReference>
<dbReference type="GO" id="GO:0019321">
    <property type="term" value="P:pentose metabolic process"/>
    <property type="evidence" value="ECO:0007669"/>
    <property type="project" value="TreeGrafter"/>
</dbReference>
<dbReference type="RefSeq" id="WP_207498725.1">
    <property type="nucleotide sequence ID" value="NZ_LPUY01000093.1"/>
</dbReference>
<dbReference type="SUPFAM" id="SSF53067">
    <property type="entry name" value="Actin-like ATPase domain"/>
    <property type="match status" value="1"/>
</dbReference>
<dbReference type="InterPro" id="IPR018484">
    <property type="entry name" value="FGGY_N"/>
</dbReference>
<dbReference type="EC" id="2.7.1.30" evidence="4"/>